<keyword evidence="3" id="KW-1185">Reference proteome</keyword>
<protein>
    <submittedName>
        <fullName evidence="2">Uncharacterized protein</fullName>
    </submittedName>
</protein>
<evidence type="ECO:0000313" key="2">
    <source>
        <dbReference type="EMBL" id="CAK9029583.1"/>
    </source>
</evidence>
<dbReference type="EMBL" id="CAXAMN010009702">
    <property type="protein sequence ID" value="CAK9029583.1"/>
    <property type="molecule type" value="Genomic_DNA"/>
</dbReference>
<proteinExistence type="predicted"/>
<accession>A0ABP0KTP3</accession>
<name>A0ABP0KTP3_9DINO</name>
<dbReference type="Proteomes" id="UP001642484">
    <property type="component" value="Unassembled WGS sequence"/>
</dbReference>
<evidence type="ECO:0000313" key="3">
    <source>
        <dbReference type="Proteomes" id="UP001642484"/>
    </source>
</evidence>
<reference evidence="2 3" key="1">
    <citation type="submission" date="2024-02" db="EMBL/GenBank/DDBJ databases">
        <authorList>
            <person name="Chen Y."/>
            <person name="Shah S."/>
            <person name="Dougan E. K."/>
            <person name="Thang M."/>
            <person name="Chan C."/>
        </authorList>
    </citation>
    <scope>NUCLEOTIDE SEQUENCE [LARGE SCALE GENOMIC DNA]</scope>
</reference>
<feature type="region of interest" description="Disordered" evidence="1">
    <location>
        <begin position="84"/>
        <end position="113"/>
    </location>
</feature>
<gene>
    <name evidence="2" type="ORF">CCMP2556_LOCUS17538</name>
</gene>
<comment type="caution">
    <text evidence="2">The sequence shown here is derived from an EMBL/GenBank/DDBJ whole genome shotgun (WGS) entry which is preliminary data.</text>
</comment>
<organism evidence="2 3">
    <name type="scientific">Durusdinium trenchii</name>
    <dbReference type="NCBI Taxonomy" id="1381693"/>
    <lineage>
        <taxon>Eukaryota</taxon>
        <taxon>Sar</taxon>
        <taxon>Alveolata</taxon>
        <taxon>Dinophyceae</taxon>
        <taxon>Suessiales</taxon>
        <taxon>Symbiodiniaceae</taxon>
        <taxon>Durusdinium</taxon>
    </lineage>
</organism>
<sequence>MWYCGTEFLDDSEDQHASLLQKDTGFDRLVSTTTAEPGAELPELKDSWELNTLQRMATMRPSNRGLKGVAGLEDIEVTSLADPVPDLNRSRPRVPRRTWAITPDSPEALKPPCKEDLDRRKSVEFHPMVVTHLLRR</sequence>
<evidence type="ECO:0000256" key="1">
    <source>
        <dbReference type="SAM" id="MobiDB-lite"/>
    </source>
</evidence>